<accession>A0ABR0PKZ3</accession>
<dbReference type="Proteomes" id="UP001358586">
    <property type="component" value="Chromosome 6"/>
</dbReference>
<evidence type="ECO:0000313" key="1">
    <source>
        <dbReference type="EMBL" id="KAK5825080.1"/>
    </source>
</evidence>
<dbReference type="EMBL" id="JARKNE010000006">
    <property type="protein sequence ID" value="KAK5825080.1"/>
    <property type="molecule type" value="Genomic_DNA"/>
</dbReference>
<gene>
    <name evidence="1" type="ORF">PVK06_019882</name>
</gene>
<evidence type="ECO:0000313" key="2">
    <source>
        <dbReference type="Proteomes" id="UP001358586"/>
    </source>
</evidence>
<comment type="caution">
    <text evidence="1">The sequence shown here is derived from an EMBL/GenBank/DDBJ whole genome shotgun (WGS) entry which is preliminary data.</text>
</comment>
<protein>
    <submittedName>
        <fullName evidence="1">Uncharacterized protein</fullName>
    </submittedName>
</protein>
<organism evidence="1 2">
    <name type="scientific">Gossypium arboreum</name>
    <name type="common">Tree cotton</name>
    <name type="synonym">Gossypium nanking</name>
    <dbReference type="NCBI Taxonomy" id="29729"/>
    <lineage>
        <taxon>Eukaryota</taxon>
        <taxon>Viridiplantae</taxon>
        <taxon>Streptophyta</taxon>
        <taxon>Embryophyta</taxon>
        <taxon>Tracheophyta</taxon>
        <taxon>Spermatophyta</taxon>
        <taxon>Magnoliopsida</taxon>
        <taxon>eudicotyledons</taxon>
        <taxon>Gunneridae</taxon>
        <taxon>Pentapetalae</taxon>
        <taxon>rosids</taxon>
        <taxon>malvids</taxon>
        <taxon>Malvales</taxon>
        <taxon>Malvaceae</taxon>
        <taxon>Malvoideae</taxon>
        <taxon>Gossypium</taxon>
    </lineage>
</organism>
<name>A0ABR0PKZ3_GOSAR</name>
<sequence>MGALLSLIVGGRGFSLANFDFTVGSFALANCVRGHDSSPVNLNFIARSFTLVNYFSDRGSLPANLDFTALLQTLIGRLTVEQAVLSHLGTDSPSKPRTCQSQAEVLFTDMAHGLDPTRLTRGP</sequence>
<proteinExistence type="predicted"/>
<keyword evidence="2" id="KW-1185">Reference proteome</keyword>
<reference evidence="1 2" key="1">
    <citation type="submission" date="2023-03" db="EMBL/GenBank/DDBJ databases">
        <title>WGS of Gossypium arboreum.</title>
        <authorList>
            <person name="Yu D."/>
        </authorList>
    </citation>
    <scope>NUCLEOTIDE SEQUENCE [LARGE SCALE GENOMIC DNA]</scope>
    <source>
        <tissue evidence="1">Leaf</tissue>
    </source>
</reference>